<dbReference type="Pfam" id="PF11887">
    <property type="entry name" value="Mce4_CUP1"/>
    <property type="match status" value="1"/>
</dbReference>
<protein>
    <submittedName>
        <fullName evidence="3">Phospholipid/cholesterol/gamma-HCH transport system substrate-binding protein</fullName>
    </submittedName>
</protein>
<evidence type="ECO:0000313" key="3">
    <source>
        <dbReference type="EMBL" id="SHF82320.1"/>
    </source>
</evidence>
<gene>
    <name evidence="3" type="ORF">SAMN05443575_0992</name>
</gene>
<reference evidence="3 4" key="1">
    <citation type="submission" date="2016-11" db="EMBL/GenBank/DDBJ databases">
        <authorList>
            <person name="Jaros S."/>
            <person name="Januszkiewicz K."/>
            <person name="Wedrychowicz H."/>
        </authorList>
    </citation>
    <scope>NUCLEOTIDE SEQUENCE [LARGE SCALE GENOMIC DNA]</scope>
    <source>
        <strain evidence="3 4">DSM 45627</strain>
    </source>
</reference>
<sequence>MKSLTGPIVKSLVFVVVTVLATTLLALTITNGDTGGGRTYRAVFSDVTSLNTGDDVRMAGVRIGQVRSISIRNRREAVVSFSLPADRALAPTVTASIRYRNLIGQRYVALDQGAGSLTQPLTDGATIPLARTRNALDLTVLFNGFQPLFRALQPAQINKLSAEIIAVFQGEGPTIDNLLAQAGALTNTIADKDAVIGKVVTNLNAVLAAVNGRGDQLSTLIASLRRLVSGLSADRRSLGSAVTGLSGLTSDVADLLDQGRAPLKASIRSLGALSANLAGSSGALNSFLERLPTKLVTIGRTASYGSWLNFYLCSVGGRIPVPAGYGNVATTQYPAPPGVSPYPTIVNTAVNGGAPNPAGLVGVNPKTARCGA</sequence>
<evidence type="ECO:0000259" key="2">
    <source>
        <dbReference type="Pfam" id="PF11887"/>
    </source>
</evidence>
<dbReference type="PANTHER" id="PTHR33371:SF17">
    <property type="entry name" value="MCE-FAMILY PROTEIN MCE1B"/>
    <property type="match status" value="1"/>
</dbReference>
<dbReference type="GO" id="GO:0051701">
    <property type="term" value="P:biological process involved in interaction with host"/>
    <property type="evidence" value="ECO:0007669"/>
    <property type="project" value="TreeGrafter"/>
</dbReference>
<name>A0A1M5ET38_9ACTN</name>
<dbReference type="Pfam" id="PF02470">
    <property type="entry name" value="MlaD"/>
    <property type="match status" value="1"/>
</dbReference>
<dbReference type="GO" id="GO:0005576">
    <property type="term" value="C:extracellular region"/>
    <property type="evidence" value="ECO:0007669"/>
    <property type="project" value="TreeGrafter"/>
</dbReference>
<dbReference type="PANTHER" id="PTHR33371">
    <property type="entry name" value="INTERMEMBRANE PHOSPHOLIPID TRANSPORT SYSTEM BINDING PROTEIN MLAD-RELATED"/>
    <property type="match status" value="1"/>
</dbReference>
<dbReference type="OrthoDB" id="338143at2"/>
<dbReference type="NCBIfam" id="TIGR00996">
    <property type="entry name" value="Mtu_fam_mce"/>
    <property type="match status" value="1"/>
</dbReference>
<dbReference type="Proteomes" id="UP000186132">
    <property type="component" value="Unassembled WGS sequence"/>
</dbReference>
<organism evidence="3 4">
    <name type="scientific">Jatrophihabitans endophyticus</name>
    <dbReference type="NCBI Taxonomy" id="1206085"/>
    <lineage>
        <taxon>Bacteria</taxon>
        <taxon>Bacillati</taxon>
        <taxon>Actinomycetota</taxon>
        <taxon>Actinomycetes</taxon>
        <taxon>Jatrophihabitantales</taxon>
        <taxon>Jatrophihabitantaceae</taxon>
        <taxon>Jatrophihabitans</taxon>
    </lineage>
</organism>
<dbReference type="InterPro" id="IPR003399">
    <property type="entry name" value="Mce/MlaD"/>
</dbReference>
<dbReference type="RefSeq" id="WP_073386500.1">
    <property type="nucleotide sequence ID" value="NZ_FQVU01000001.1"/>
</dbReference>
<dbReference type="AlphaFoldDB" id="A0A1M5ET38"/>
<proteinExistence type="predicted"/>
<dbReference type="InterPro" id="IPR052336">
    <property type="entry name" value="MlaD_Phospholipid_Transporter"/>
</dbReference>
<evidence type="ECO:0000313" key="4">
    <source>
        <dbReference type="Proteomes" id="UP000186132"/>
    </source>
</evidence>
<feature type="domain" description="Mammalian cell entry C-terminal" evidence="2">
    <location>
        <begin position="119"/>
        <end position="325"/>
    </location>
</feature>
<dbReference type="EMBL" id="FQVU01000001">
    <property type="protein sequence ID" value="SHF82320.1"/>
    <property type="molecule type" value="Genomic_DNA"/>
</dbReference>
<dbReference type="InterPro" id="IPR024516">
    <property type="entry name" value="Mce_C"/>
</dbReference>
<accession>A0A1M5ET38</accession>
<keyword evidence="4" id="KW-1185">Reference proteome</keyword>
<dbReference type="InterPro" id="IPR005693">
    <property type="entry name" value="Mce"/>
</dbReference>
<feature type="domain" description="Mce/MlaD" evidence="1">
    <location>
        <begin position="37"/>
        <end position="113"/>
    </location>
</feature>
<evidence type="ECO:0000259" key="1">
    <source>
        <dbReference type="Pfam" id="PF02470"/>
    </source>
</evidence>
<dbReference type="STRING" id="1206085.SAMN05443575_0992"/>